<dbReference type="InterPro" id="IPR003343">
    <property type="entry name" value="Big_2"/>
</dbReference>
<evidence type="ECO:0000256" key="3">
    <source>
        <dbReference type="SAM" id="SignalP"/>
    </source>
</evidence>
<evidence type="ECO:0000259" key="4">
    <source>
        <dbReference type="Pfam" id="PF02368"/>
    </source>
</evidence>
<dbReference type="EMBL" id="DXCD01000085">
    <property type="protein sequence ID" value="HIZ12932.1"/>
    <property type="molecule type" value="Genomic_DNA"/>
</dbReference>
<protein>
    <submittedName>
        <fullName evidence="7">DUF4091 domain-containing protein</fullName>
    </submittedName>
</protein>
<feature type="domain" description="BIG2" evidence="4">
    <location>
        <begin position="322"/>
        <end position="388"/>
    </location>
</feature>
<feature type="domain" description="Glycoside hydrolase 123 N-terminal" evidence="6">
    <location>
        <begin position="429"/>
        <end position="546"/>
    </location>
</feature>
<accession>A0A9D2IJX8</accession>
<dbReference type="InterPro" id="IPR008964">
    <property type="entry name" value="Invasin/intimin_cell_adhesion"/>
</dbReference>
<dbReference type="InterPro" id="IPR025150">
    <property type="entry name" value="GH123_cat"/>
</dbReference>
<feature type="transmembrane region" description="Helical" evidence="2">
    <location>
        <begin position="1245"/>
        <end position="1262"/>
    </location>
</feature>
<dbReference type="Pfam" id="PF13320">
    <property type="entry name" value="GH123_cat"/>
    <property type="match status" value="1"/>
</dbReference>
<dbReference type="Gene3D" id="2.60.40.1080">
    <property type="match status" value="1"/>
</dbReference>
<keyword evidence="2" id="KW-0472">Membrane</keyword>
<evidence type="ECO:0000259" key="5">
    <source>
        <dbReference type="Pfam" id="PF13320"/>
    </source>
</evidence>
<evidence type="ECO:0000313" key="7">
    <source>
        <dbReference type="EMBL" id="HIZ12932.1"/>
    </source>
</evidence>
<organism evidence="7 8">
    <name type="scientific">Candidatus Mediterraneibacter stercorigallinarum</name>
    <dbReference type="NCBI Taxonomy" id="2838686"/>
    <lineage>
        <taxon>Bacteria</taxon>
        <taxon>Bacillati</taxon>
        <taxon>Bacillota</taxon>
        <taxon>Clostridia</taxon>
        <taxon>Lachnospirales</taxon>
        <taxon>Lachnospiraceae</taxon>
        <taxon>Mediterraneibacter</taxon>
    </lineage>
</organism>
<name>A0A9D2IJX8_9FIRM</name>
<reference evidence="7" key="1">
    <citation type="journal article" date="2021" name="PeerJ">
        <title>Extensive microbial diversity within the chicken gut microbiome revealed by metagenomics and culture.</title>
        <authorList>
            <person name="Gilroy R."/>
            <person name="Ravi A."/>
            <person name="Getino M."/>
            <person name="Pursley I."/>
            <person name="Horton D.L."/>
            <person name="Alikhan N.F."/>
            <person name="Baker D."/>
            <person name="Gharbi K."/>
            <person name="Hall N."/>
            <person name="Watson M."/>
            <person name="Adriaenssens E.M."/>
            <person name="Foster-Nyarko E."/>
            <person name="Jarju S."/>
            <person name="Secka A."/>
            <person name="Antonio M."/>
            <person name="Oren A."/>
            <person name="Chaudhuri R.R."/>
            <person name="La Ragione R."/>
            <person name="Hildebrand F."/>
            <person name="Pallen M.J."/>
        </authorList>
    </citation>
    <scope>NUCLEOTIDE SEQUENCE</scope>
    <source>
        <strain evidence="7">ChiGjej1B1-13045</strain>
    </source>
</reference>
<proteinExistence type="predicted"/>
<comment type="caution">
    <text evidence="7">The sequence shown here is derived from an EMBL/GenBank/DDBJ whole genome shotgun (WGS) entry which is preliminary data.</text>
</comment>
<keyword evidence="3" id="KW-0732">Signal</keyword>
<dbReference type="InterPro" id="IPR053850">
    <property type="entry name" value="Glyco_hydro_123_N_2"/>
</dbReference>
<dbReference type="Pfam" id="PF02368">
    <property type="entry name" value="Big_2"/>
    <property type="match status" value="1"/>
</dbReference>
<dbReference type="Pfam" id="PF22680">
    <property type="entry name" value="Glyco_hydro_123_N_2"/>
    <property type="match status" value="1"/>
</dbReference>
<feature type="signal peptide" evidence="3">
    <location>
        <begin position="1"/>
        <end position="22"/>
    </location>
</feature>
<dbReference type="Pfam" id="PF07554">
    <property type="entry name" value="FIVAR"/>
    <property type="match status" value="3"/>
</dbReference>
<evidence type="ECO:0000259" key="6">
    <source>
        <dbReference type="Pfam" id="PF22680"/>
    </source>
</evidence>
<dbReference type="AlphaFoldDB" id="A0A9D2IJX8"/>
<evidence type="ECO:0000256" key="1">
    <source>
        <dbReference type="SAM" id="MobiDB-lite"/>
    </source>
</evidence>
<dbReference type="Gene3D" id="2.60.120.260">
    <property type="entry name" value="Galactose-binding domain-like"/>
    <property type="match status" value="2"/>
</dbReference>
<evidence type="ECO:0000256" key="2">
    <source>
        <dbReference type="SAM" id="Phobius"/>
    </source>
</evidence>
<evidence type="ECO:0000313" key="8">
    <source>
        <dbReference type="Proteomes" id="UP000824017"/>
    </source>
</evidence>
<dbReference type="Gene3D" id="1.20.1270.70">
    <property type="entry name" value="Designed single chain three-helix bundle"/>
    <property type="match status" value="1"/>
</dbReference>
<dbReference type="Proteomes" id="UP000824017">
    <property type="component" value="Unassembled WGS sequence"/>
</dbReference>
<reference evidence="7" key="2">
    <citation type="submission" date="2021-04" db="EMBL/GenBank/DDBJ databases">
        <authorList>
            <person name="Gilroy R."/>
        </authorList>
    </citation>
    <scope>NUCLEOTIDE SEQUENCE</scope>
    <source>
        <strain evidence="7">ChiGjej1B1-13045</strain>
    </source>
</reference>
<gene>
    <name evidence="7" type="ORF">H9817_03250</name>
</gene>
<dbReference type="Gene3D" id="1.20.1270.90">
    <property type="entry name" value="AF1782-like"/>
    <property type="match status" value="2"/>
</dbReference>
<feature type="region of interest" description="Disordered" evidence="1">
    <location>
        <begin position="1215"/>
        <end position="1238"/>
    </location>
</feature>
<keyword evidence="2" id="KW-1133">Transmembrane helix</keyword>
<dbReference type="SUPFAM" id="SSF49373">
    <property type="entry name" value="Invasin/intimin cell-adhesion fragments"/>
    <property type="match status" value="1"/>
</dbReference>
<feature type="domain" description="Glycoside hydrolase 123 catalytic" evidence="5">
    <location>
        <begin position="612"/>
        <end position="933"/>
    </location>
</feature>
<keyword evidence="2" id="KW-0812">Transmembrane</keyword>
<feature type="chain" id="PRO_5038583520" evidence="3">
    <location>
        <begin position="23"/>
        <end position="1271"/>
    </location>
</feature>
<feature type="compositionally biased region" description="Polar residues" evidence="1">
    <location>
        <begin position="1228"/>
        <end position="1238"/>
    </location>
</feature>
<sequence>MLKKLGKCMLAALLSVCTVLTAAPAMQAVRAADEAVIIDDTEFEYSGNGDANAGGWESYGSGDPAVTEHWSNTAGATAQVTFNGTKLELYGKKDPSHAMFAVSVDGGETVECDAYAAVKDPEALLYESGDLEAGTHTALITVLGKRNEASTGSGSVYGVQFVYAKVYGGEAPEEPEFPGYTDIDDSVETTTGEAFKIQYEPSGRWHAESGYPNLFFDGTDHYSDKEADVDYYTMTFTGTGVEIWASKNTAHANFDVFIDDVNVGSGEAKLASGSAVHQQKLFEITDLENTEHTLKVVKQSGDTAALQVDKIRVYQEELAPEAVALDKTEVILIPGGSSQLTVTSVPWIASDEVVWESSDPDVVSVEDGLLTAAEDVTERTTVTVTAASVLDGDVKASAEVTVDPALAVMNAYVGDEKLLDTAEDYDELKGGSGSTYSGTAWKGDQLNSKIVVTTNEEVHGAVAEASDFKTEDGKILSKDNIDIKWLKEVTANEGRNAAGSKKQYPDIIYKGGEKDIEANDVQFAWVSIAVPEDTAAGTYTGTITVTADELEQPFELTYTIEVLDLVQPSAQDVGYEIQIWQHPFSVANYYLGLGDEIRPGGGICQDSVDEFYFTDEHFALMEDSMQEYKELGGRDVVANIVDEAWNHQSFYNDNSMVQWTKNADGTWEFDYDWYDKWINFQIDMGILDPENGEGQIKCYSIVPWNNQIAYYDEASGTTVKKSFTPGSDEFAEVWTAFLTDFMKHSEEKGWFDITYISMDERGLDLLKPAVDVIESVTNAEGESFKISSAMNAESLHEREFLKRVDDISINLDNAGDVELMREVSEERRELGLNTTYYTCTGNYPGNFMISDPGDNYWTVWYALTLGTDGYMRWAWDNYLYDMFGDATYRYWEPGDGWYIYPVERGEEDTAEQTFYSTPRYEMFKQGVRDVCKAKYLLASDELTDEQKAEYSAVVENLQKPSKTTYAGAAVPANETQRMLAHSETERALTATNTLARQAAGTDTPETPEVSKKTLEYFLNSAKEHVANGDVENCVESVKKLFEEAIAEGEAVMADADATRDEVMNASMKLIKAIHALNMQAADKTDLEMAVELGDMLDLSKYVEAGQKEFTDALSAAKEVLADGDAMQGDVHAAWDALVTAMENLRLKANKDALEDLLDEVAGLDLSKYTEESAAAFRAALASAQAVFADETLSEEYQQKVDDAVTALKAARDGLAAKADGSGDGNETGNGSSANKAAKTGDSSNMIPVMVILAAAFAVGLTAKKRLTNTNR</sequence>